<dbReference type="EMBL" id="JXXK01000023">
    <property type="protein sequence ID" value="KJF39117.1"/>
    <property type="molecule type" value="Genomic_DNA"/>
</dbReference>
<gene>
    <name evidence="1" type="ORF">TQ39_14135</name>
</gene>
<organism evidence="1 2">
    <name type="scientific">Ruthenibacterium lactatiformans</name>
    <dbReference type="NCBI Taxonomy" id="1550024"/>
    <lineage>
        <taxon>Bacteria</taxon>
        <taxon>Bacillati</taxon>
        <taxon>Bacillota</taxon>
        <taxon>Clostridia</taxon>
        <taxon>Eubacteriales</taxon>
        <taxon>Oscillospiraceae</taxon>
        <taxon>Ruthenibacterium</taxon>
    </lineage>
</organism>
<accession>A0A0D8IWQ1</accession>
<reference evidence="1" key="1">
    <citation type="submission" date="2015-02" db="EMBL/GenBank/DDBJ databases">
        <title>A novel member of the family Ruminococcaceae isolated from human feces.</title>
        <authorList>
            <person name="Shkoporov A.N."/>
            <person name="Chaplin A.V."/>
            <person name="Motuzova O.V."/>
            <person name="Kafarskaia L.I."/>
            <person name="Khokhlova E.V."/>
            <person name="Efimov B.A."/>
        </authorList>
    </citation>
    <scope>NUCLEOTIDE SEQUENCE [LARGE SCALE GENOMIC DNA]</scope>
    <source>
        <strain evidence="1">585-1</strain>
    </source>
</reference>
<evidence type="ECO:0000313" key="2">
    <source>
        <dbReference type="Proteomes" id="UP000032483"/>
    </source>
</evidence>
<evidence type="ECO:0000313" key="1">
    <source>
        <dbReference type="EMBL" id="KJF39117.1"/>
    </source>
</evidence>
<keyword evidence="2" id="KW-1185">Reference proteome</keyword>
<dbReference type="GeneID" id="42857706"/>
<dbReference type="PATRIC" id="fig|1550024.3.peg.3220"/>
<comment type="caution">
    <text evidence="1">The sequence shown here is derived from an EMBL/GenBank/DDBJ whole genome shotgun (WGS) entry which is preliminary data.</text>
</comment>
<protein>
    <submittedName>
        <fullName evidence="1">Uncharacterized protein</fullName>
    </submittedName>
</protein>
<dbReference type="Proteomes" id="UP000032483">
    <property type="component" value="Unassembled WGS sequence"/>
</dbReference>
<proteinExistence type="predicted"/>
<dbReference type="AlphaFoldDB" id="A0A0D8IWQ1"/>
<dbReference type="RefSeq" id="WP_008396796.1">
    <property type="nucleotide sequence ID" value="NZ_JXXK01000023.1"/>
</dbReference>
<sequence length="510" mass="58171">MDKVFQKFLRSGIDLSPVGVERREDNNPYFCTPKGASIFGWAGVDGIHFCFVRDFGGMVFSVSPMNSAPDFVHPLANDFEDFLRLLLACSDSAALEQAWMWDKAQFEAFLQDNPPTQDQQRTLSELAEKMKLTPMEQPWVYIKKLQASFDYSKIKYTEDYYDVDMNPEAEPTMPEWKVYFEGNFWGHSGKDHAGTEIRLNKQFDWARHHWVIPAAYSCSKGLVMDFCMRTPEEDIRKFITKWDLHPENDSCEYFTQEQQMQIDLDNPLCLDFIPRLELNGKTMLTSHGCSVVFNPCLPDGVINEAEAKWALEHYDLDTSYGWMIFRAAFPWTSKRRPEIKALSLTMEQQSCRVPGPHFKAHAPGDSFSFLHPVSGKKYTLTVQELEQQTISEKRYGSDRWFYPTHFTAMSYTLSPEPDSDVTICDCAEGDKPLEIAPCSDRYAPEARNDIACIGIIGGADGPIAIVCGDSSKEKLHAVCSSLHFEPVEGDIEWRIVFNIKSSNEMSLGLI</sequence>
<name>A0A0D8IWQ1_9FIRM</name>